<dbReference type="NCBIfam" id="NF047389">
    <property type="entry name" value="ATPase_Sll1717"/>
    <property type="match status" value="1"/>
</dbReference>
<gene>
    <name evidence="1" type="ORF">ISP18_14150</name>
</gene>
<name>A0ABW8IKL3_9GAMM</name>
<accession>A0ABW8IKL3</accession>
<evidence type="ECO:0000313" key="1">
    <source>
        <dbReference type="EMBL" id="MFK2855739.1"/>
    </source>
</evidence>
<dbReference type="Proteomes" id="UP001620409">
    <property type="component" value="Unassembled WGS sequence"/>
</dbReference>
<dbReference type="EMBL" id="JADIKI010000023">
    <property type="protein sequence ID" value="MFK2855739.1"/>
    <property type="molecule type" value="Genomic_DNA"/>
</dbReference>
<sequence length="368" mass="42772">MHWSGRENSFIWGFFCSKVAVPINGKALIFLEHVFNFMVEPTGEILNFLNSDVFDDPQRRYFLVLDRLDEEWVTSKIKCKLIRALIEEIKVFRRVSNVKIAIALRDDLLERVYDEIRDGGFQEEKYEAYYARIRWTEVELIELIKKRINEVFRHKYADIGMDLADLFPSNRKGISPINYIMERTFDRPRDVISYVNQCLDQAEGRPRISWQVIHDAEEKYSKGRLKSLYDEWLARYPSLQRVAESIQGFAETFTRSAFSDTALNELASGIAGRAFNDDIGKLCESLLSPGSSKKLADLTSASLQLLYHVGMIGVKMSTESAWIWSYRGGEVLTQGDMKRAISFRVHRMFHRALRIKSDDAWKWSSSQD</sequence>
<organism evidence="1 2">
    <name type="scientific">Dyella humi</name>
    <dbReference type="NCBI Taxonomy" id="1770547"/>
    <lineage>
        <taxon>Bacteria</taxon>
        <taxon>Pseudomonadati</taxon>
        <taxon>Pseudomonadota</taxon>
        <taxon>Gammaproteobacteria</taxon>
        <taxon>Lysobacterales</taxon>
        <taxon>Rhodanobacteraceae</taxon>
        <taxon>Dyella</taxon>
    </lineage>
</organism>
<dbReference type="RefSeq" id="WP_380013146.1">
    <property type="nucleotide sequence ID" value="NZ_JADIKI010000023.1"/>
</dbReference>
<reference evidence="1 2" key="1">
    <citation type="submission" date="2020-10" db="EMBL/GenBank/DDBJ databases">
        <title>Phylogeny of dyella-like bacteria.</title>
        <authorList>
            <person name="Fu J."/>
        </authorList>
    </citation>
    <scope>NUCLEOTIDE SEQUENCE [LARGE SCALE GENOMIC DNA]</scope>
    <source>
        <strain evidence="1 2">DHG40</strain>
    </source>
</reference>
<keyword evidence="2" id="KW-1185">Reference proteome</keyword>
<comment type="caution">
    <text evidence="1">The sequence shown here is derived from an EMBL/GenBank/DDBJ whole genome shotgun (WGS) entry which is preliminary data.</text>
</comment>
<protein>
    <submittedName>
        <fullName evidence="1">Uncharacterized protein</fullName>
    </submittedName>
</protein>
<evidence type="ECO:0000313" key="2">
    <source>
        <dbReference type="Proteomes" id="UP001620409"/>
    </source>
</evidence>
<proteinExistence type="predicted"/>
<dbReference type="InterPro" id="IPR059206">
    <property type="entry name" value="Sll1717-like"/>
</dbReference>